<accession>A0A448XSC2</accession>
<sequence length="117" mass="13262">MDPDGSGWTGWIRMDPDGLDGLNGSGWTGWIRMDPDGLDGSMDPDGLDESRWIQMDWMDWMDWMDPDGLDGLDGSRWTGWTGWKAAYQEVETNHNACLCQNLRWWTVGVMKGQAVCS</sequence>
<proteinExistence type="predicted"/>
<dbReference type="Proteomes" id="UP000784294">
    <property type="component" value="Unassembled WGS sequence"/>
</dbReference>
<dbReference type="EMBL" id="CAAALY010284164">
    <property type="protein sequence ID" value="VEL43699.1"/>
    <property type="molecule type" value="Genomic_DNA"/>
</dbReference>
<evidence type="ECO:0000313" key="1">
    <source>
        <dbReference type="EMBL" id="VEL43699.1"/>
    </source>
</evidence>
<organism evidence="1 2">
    <name type="scientific">Protopolystoma xenopodis</name>
    <dbReference type="NCBI Taxonomy" id="117903"/>
    <lineage>
        <taxon>Eukaryota</taxon>
        <taxon>Metazoa</taxon>
        <taxon>Spiralia</taxon>
        <taxon>Lophotrochozoa</taxon>
        <taxon>Platyhelminthes</taxon>
        <taxon>Monogenea</taxon>
        <taxon>Polyopisthocotylea</taxon>
        <taxon>Polystomatidea</taxon>
        <taxon>Polystomatidae</taxon>
        <taxon>Protopolystoma</taxon>
    </lineage>
</organism>
<evidence type="ECO:0000313" key="2">
    <source>
        <dbReference type="Proteomes" id="UP000784294"/>
    </source>
</evidence>
<name>A0A448XSC2_9PLAT</name>
<keyword evidence="2" id="KW-1185">Reference proteome</keyword>
<dbReference type="AlphaFoldDB" id="A0A448XSC2"/>
<protein>
    <submittedName>
        <fullName evidence="1">Uncharacterized protein</fullName>
    </submittedName>
</protein>
<comment type="caution">
    <text evidence="1">The sequence shown here is derived from an EMBL/GenBank/DDBJ whole genome shotgun (WGS) entry which is preliminary data.</text>
</comment>
<reference evidence="1" key="1">
    <citation type="submission" date="2018-11" db="EMBL/GenBank/DDBJ databases">
        <authorList>
            <consortium name="Pathogen Informatics"/>
        </authorList>
    </citation>
    <scope>NUCLEOTIDE SEQUENCE</scope>
</reference>
<gene>
    <name evidence="1" type="ORF">PXEA_LOCUS37139</name>
</gene>